<organism evidence="9 10">
    <name type="scientific">Pseudoroseicyclus tamaricis</name>
    <dbReference type="NCBI Taxonomy" id="2705421"/>
    <lineage>
        <taxon>Bacteria</taxon>
        <taxon>Pseudomonadati</taxon>
        <taxon>Pseudomonadota</taxon>
        <taxon>Alphaproteobacteria</taxon>
        <taxon>Rhodobacterales</taxon>
        <taxon>Paracoccaceae</taxon>
        <taxon>Pseudoroseicyclus</taxon>
    </lineage>
</organism>
<dbReference type="EC" id="2.6.1.1" evidence="3"/>
<dbReference type="RefSeq" id="WP_163890336.1">
    <property type="nucleotide sequence ID" value="NZ_JAAFYS010000001.1"/>
</dbReference>
<comment type="similarity">
    <text evidence="2">Belongs to the class-I pyridoxal-phosphate-dependent aminotransferase family.</text>
</comment>
<evidence type="ECO:0000313" key="10">
    <source>
        <dbReference type="Proteomes" id="UP000474757"/>
    </source>
</evidence>
<dbReference type="AlphaFoldDB" id="A0A6B2JNE8"/>
<evidence type="ECO:0000256" key="3">
    <source>
        <dbReference type="ARBA" id="ARBA00012753"/>
    </source>
</evidence>
<dbReference type="GO" id="GO:0004069">
    <property type="term" value="F:L-aspartate:2-oxoglutarate aminotransferase activity"/>
    <property type="evidence" value="ECO:0007669"/>
    <property type="project" value="UniProtKB-EC"/>
</dbReference>
<evidence type="ECO:0000256" key="4">
    <source>
        <dbReference type="ARBA" id="ARBA00022576"/>
    </source>
</evidence>
<evidence type="ECO:0000256" key="2">
    <source>
        <dbReference type="ARBA" id="ARBA00007441"/>
    </source>
</evidence>
<dbReference type="Proteomes" id="UP000474757">
    <property type="component" value="Unassembled WGS sequence"/>
</dbReference>
<evidence type="ECO:0000256" key="5">
    <source>
        <dbReference type="ARBA" id="ARBA00022679"/>
    </source>
</evidence>
<keyword evidence="6" id="KW-0663">Pyridoxal phosphate</keyword>
<dbReference type="InterPro" id="IPR015421">
    <property type="entry name" value="PyrdxlP-dep_Trfase_major"/>
</dbReference>
<dbReference type="InterPro" id="IPR050596">
    <property type="entry name" value="AspAT/PAT-like"/>
</dbReference>
<dbReference type="SUPFAM" id="SSF53383">
    <property type="entry name" value="PLP-dependent transferases"/>
    <property type="match status" value="1"/>
</dbReference>
<dbReference type="PANTHER" id="PTHR46383:SF1">
    <property type="entry name" value="ASPARTATE AMINOTRANSFERASE"/>
    <property type="match status" value="1"/>
</dbReference>
<sequence length="391" mass="41515">MRYAPILDRLGHLGGAKWDIHLRAAEMAAAGRDVIDLTIGNPDIAVPPPLLDAAAAAMLAGRTAYSDGRGEATLRAALAARYSRTTGRDITPAQVLCFPGTQTALYAVMMGLAEPGSEVLVGDPMYATYEGVIRAAGAEPIAIPLRPERGFRLAAEDLAARVTPRSRAILLNSPQNPTGAVLRPEDIAEIGALAREHDLWIVADEVYEELIFAGTPFASPLALPELADRTVIVSSISKSHAAPGFRSGWAIGSEAFCEKLLPLSETMLFGNQPFIADMTALAVSAPSETARGMCARFQARASRLAERLEELTPLRVNRPEAGMFALVDIRATGRGDAAFARSLLEETGVALMPGSVFGPSIAGWVRLALTVDDARIDEATRRIAAHVTAEV</sequence>
<evidence type="ECO:0000256" key="6">
    <source>
        <dbReference type="ARBA" id="ARBA00022898"/>
    </source>
</evidence>
<dbReference type="InterPro" id="IPR004839">
    <property type="entry name" value="Aminotransferase_I/II_large"/>
</dbReference>
<dbReference type="EMBL" id="JAAGAB010000001">
    <property type="protein sequence ID" value="NDV00207.1"/>
    <property type="molecule type" value="Genomic_DNA"/>
</dbReference>
<gene>
    <name evidence="9" type="ORF">GZA08_04395</name>
</gene>
<evidence type="ECO:0000259" key="8">
    <source>
        <dbReference type="Pfam" id="PF00155"/>
    </source>
</evidence>
<comment type="cofactor">
    <cofactor evidence="1">
        <name>pyridoxal 5'-phosphate</name>
        <dbReference type="ChEBI" id="CHEBI:597326"/>
    </cofactor>
</comment>
<feature type="domain" description="Aminotransferase class I/classII large" evidence="8">
    <location>
        <begin position="33"/>
        <end position="383"/>
    </location>
</feature>
<accession>A0A6B2JNE8</accession>
<keyword evidence="4 9" id="KW-0032">Aminotransferase</keyword>
<protein>
    <recommendedName>
        <fullName evidence="3">aspartate transaminase</fullName>
        <ecNumber evidence="3">2.6.1.1</ecNumber>
    </recommendedName>
</protein>
<proteinExistence type="inferred from homology"/>
<dbReference type="PANTHER" id="PTHR46383">
    <property type="entry name" value="ASPARTATE AMINOTRANSFERASE"/>
    <property type="match status" value="1"/>
</dbReference>
<reference evidence="9 10" key="1">
    <citation type="submission" date="2020-02" db="EMBL/GenBank/DDBJ databases">
        <title>Pseudoroseicyclus tamarix, sp. nov., isolated from offshore sediment of a Tamarix chinensis forest.</title>
        <authorList>
            <person name="Gai Y."/>
        </authorList>
    </citation>
    <scope>NUCLEOTIDE SEQUENCE [LARGE SCALE GENOMIC DNA]</scope>
    <source>
        <strain evidence="9 10">CLL3-39</strain>
    </source>
</reference>
<dbReference type="Gene3D" id="3.90.1150.10">
    <property type="entry name" value="Aspartate Aminotransferase, domain 1"/>
    <property type="match status" value="1"/>
</dbReference>
<comment type="caution">
    <text evidence="9">The sequence shown here is derived from an EMBL/GenBank/DDBJ whole genome shotgun (WGS) entry which is preliminary data.</text>
</comment>
<dbReference type="Gene3D" id="3.40.640.10">
    <property type="entry name" value="Type I PLP-dependent aspartate aminotransferase-like (Major domain)"/>
    <property type="match status" value="1"/>
</dbReference>
<dbReference type="InterPro" id="IPR015424">
    <property type="entry name" value="PyrdxlP-dep_Trfase"/>
</dbReference>
<dbReference type="Pfam" id="PF00155">
    <property type="entry name" value="Aminotran_1_2"/>
    <property type="match status" value="1"/>
</dbReference>
<dbReference type="GO" id="GO:0030170">
    <property type="term" value="F:pyridoxal phosphate binding"/>
    <property type="evidence" value="ECO:0007669"/>
    <property type="project" value="InterPro"/>
</dbReference>
<keyword evidence="10" id="KW-1185">Reference proteome</keyword>
<dbReference type="CDD" id="cd00609">
    <property type="entry name" value="AAT_like"/>
    <property type="match status" value="1"/>
</dbReference>
<evidence type="ECO:0000313" key="9">
    <source>
        <dbReference type="EMBL" id="NDV00207.1"/>
    </source>
</evidence>
<dbReference type="InterPro" id="IPR015422">
    <property type="entry name" value="PyrdxlP-dep_Trfase_small"/>
</dbReference>
<comment type="catalytic activity">
    <reaction evidence="7">
        <text>L-aspartate + 2-oxoglutarate = oxaloacetate + L-glutamate</text>
        <dbReference type="Rhea" id="RHEA:21824"/>
        <dbReference type="ChEBI" id="CHEBI:16452"/>
        <dbReference type="ChEBI" id="CHEBI:16810"/>
        <dbReference type="ChEBI" id="CHEBI:29985"/>
        <dbReference type="ChEBI" id="CHEBI:29991"/>
        <dbReference type="EC" id="2.6.1.1"/>
    </reaction>
</comment>
<evidence type="ECO:0000256" key="1">
    <source>
        <dbReference type="ARBA" id="ARBA00001933"/>
    </source>
</evidence>
<keyword evidence="5 9" id="KW-0808">Transferase</keyword>
<dbReference type="GO" id="GO:0006520">
    <property type="term" value="P:amino acid metabolic process"/>
    <property type="evidence" value="ECO:0007669"/>
    <property type="project" value="InterPro"/>
</dbReference>
<name>A0A6B2JNE8_9RHOB</name>
<evidence type="ECO:0000256" key="7">
    <source>
        <dbReference type="ARBA" id="ARBA00049185"/>
    </source>
</evidence>